<dbReference type="AlphaFoldDB" id="A0A918XXB1"/>
<comment type="caution">
    <text evidence="8">The sequence shown here is derived from an EMBL/GenBank/DDBJ whole genome shotgun (WGS) entry which is preliminary data.</text>
</comment>
<evidence type="ECO:0000313" key="8">
    <source>
        <dbReference type="EMBL" id="GHD63152.1"/>
    </source>
</evidence>
<dbReference type="RefSeq" id="WP_308434502.1">
    <property type="nucleotide sequence ID" value="NZ_BMZS01000016.1"/>
</dbReference>
<sequence length="287" mass="30528">MMELDPLLLPFAFGFMRNAFYISILVSVPTALISCYLVLKGWALMGDSVSHAILPGVVLAYILGIPLIVGAFAAGMTCALATGYLSHNSRVKRDTVMGVVFSGMFAVGIVLYVSIRTNIHLDHVLFGNMLGVEPHELWTSGLISLVVSTAVALKWKDLLLHSFDPAQAQASGLPVAWMHYGLLAALSLTIVATLTAAGLILAVGLLIGPGAVAFLLVRSFGRMLLVAVAVCMASMLLGVYLSFFLDSAPAPTIVLILTAIFVVAFVRRQVLTRRRSQQAIRAATGNG</sequence>
<feature type="transmembrane region" description="Helical" evidence="7">
    <location>
        <begin position="59"/>
        <end position="84"/>
    </location>
</feature>
<dbReference type="GO" id="GO:0043190">
    <property type="term" value="C:ATP-binding cassette (ABC) transporter complex"/>
    <property type="evidence" value="ECO:0007669"/>
    <property type="project" value="InterPro"/>
</dbReference>
<dbReference type="PANTHER" id="PTHR30477">
    <property type="entry name" value="ABC-TRANSPORTER METAL-BINDING PROTEIN"/>
    <property type="match status" value="1"/>
</dbReference>
<dbReference type="SUPFAM" id="SSF81345">
    <property type="entry name" value="ABC transporter involved in vitamin B12 uptake, BtuC"/>
    <property type="match status" value="1"/>
</dbReference>
<dbReference type="Pfam" id="PF00950">
    <property type="entry name" value="ABC-3"/>
    <property type="match status" value="1"/>
</dbReference>
<dbReference type="CDD" id="cd06550">
    <property type="entry name" value="TM_ABC_iron-siderophores_like"/>
    <property type="match status" value="1"/>
</dbReference>
<gene>
    <name evidence="8" type="primary">sitD</name>
    <name evidence="8" type="ORF">GCM10017083_52920</name>
</gene>
<evidence type="ECO:0000256" key="4">
    <source>
        <dbReference type="ARBA" id="ARBA00022989"/>
    </source>
</evidence>
<evidence type="ECO:0000256" key="6">
    <source>
        <dbReference type="RuleBase" id="RU003943"/>
    </source>
</evidence>
<dbReference type="Gene3D" id="1.10.3470.10">
    <property type="entry name" value="ABC transporter involved in vitamin B12 uptake, BtuC"/>
    <property type="match status" value="1"/>
</dbReference>
<dbReference type="GO" id="GO:0055085">
    <property type="term" value="P:transmembrane transport"/>
    <property type="evidence" value="ECO:0007669"/>
    <property type="project" value="InterPro"/>
</dbReference>
<evidence type="ECO:0000256" key="5">
    <source>
        <dbReference type="ARBA" id="ARBA00023136"/>
    </source>
</evidence>
<evidence type="ECO:0000256" key="2">
    <source>
        <dbReference type="ARBA" id="ARBA00008034"/>
    </source>
</evidence>
<evidence type="ECO:0000256" key="3">
    <source>
        <dbReference type="ARBA" id="ARBA00022692"/>
    </source>
</evidence>
<dbReference type="InterPro" id="IPR001626">
    <property type="entry name" value="ABC_TroCD"/>
</dbReference>
<feature type="transmembrane region" description="Helical" evidence="7">
    <location>
        <begin position="224"/>
        <end position="243"/>
    </location>
</feature>
<name>A0A918XXB1_9PROT</name>
<feature type="transmembrane region" description="Helical" evidence="7">
    <location>
        <begin position="96"/>
        <end position="115"/>
    </location>
</feature>
<feature type="transmembrane region" description="Helical" evidence="7">
    <location>
        <begin position="20"/>
        <end position="39"/>
    </location>
</feature>
<comment type="similarity">
    <text evidence="2 6">Belongs to the ABC-3 integral membrane protein family.</text>
</comment>
<feature type="transmembrane region" description="Helical" evidence="7">
    <location>
        <begin position="249"/>
        <end position="266"/>
    </location>
</feature>
<keyword evidence="6" id="KW-0813">Transport</keyword>
<dbReference type="EMBL" id="BMZS01000016">
    <property type="protein sequence ID" value="GHD63152.1"/>
    <property type="molecule type" value="Genomic_DNA"/>
</dbReference>
<dbReference type="FunFam" id="1.10.3470.10:FF:000003">
    <property type="entry name" value="Iron ABC transporter permease SitD"/>
    <property type="match status" value="1"/>
</dbReference>
<evidence type="ECO:0000256" key="7">
    <source>
        <dbReference type="SAM" id="Phobius"/>
    </source>
</evidence>
<reference evidence="8" key="1">
    <citation type="journal article" date="2014" name="Int. J. Syst. Evol. Microbiol.">
        <title>Complete genome sequence of Corynebacterium casei LMG S-19264T (=DSM 44701T), isolated from a smear-ripened cheese.</title>
        <authorList>
            <consortium name="US DOE Joint Genome Institute (JGI-PGF)"/>
            <person name="Walter F."/>
            <person name="Albersmeier A."/>
            <person name="Kalinowski J."/>
            <person name="Ruckert C."/>
        </authorList>
    </citation>
    <scope>NUCLEOTIDE SEQUENCE</scope>
    <source>
        <strain evidence="8">KCTC 42651</strain>
    </source>
</reference>
<keyword evidence="9" id="KW-1185">Reference proteome</keyword>
<dbReference type="GO" id="GO:0010043">
    <property type="term" value="P:response to zinc ion"/>
    <property type="evidence" value="ECO:0007669"/>
    <property type="project" value="TreeGrafter"/>
</dbReference>
<keyword evidence="4 7" id="KW-1133">Transmembrane helix</keyword>
<dbReference type="Proteomes" id="UP000630353">
    <property type="component" value="Unassembled WGS sequence"/>
</dbReference>
<organism evidence="8 9">
    <name type="scientific">Thalassobaculum fulvum</name>
    <dbReference type="NCBI Taxonomy" id="1633335"/>
    <lineage>
        <taxon>Bacteria</taxon>
        <taxon>Pseudomonadati</taxon>
        <taxon>Pseudomonadota</taxon>
        <taxon>Alphaproteobacteria</taxon>
        <taxon>Rhodospirillales</taxon>
        <taxon>Thalassobaculaceae</taxon>
        <taxon>Thalassobaculum</taxon>
    </lineage>
</organism>
<evidence type="ECO:0000313" key="9">
    <source>
        <dbReference type="Proteomes" id="UP000630353"/>
    </source>
</evidence>
<reference evidence="8" key="2">
    <citation type="submission" date="2020-09" db="EMBL/GenBank/DDBJ databases">
        <authorList>
            <person name="Sun Q."/>
            <person name="Kim S."/>
        </authorList>
    </citation>
    <scope>NUCLEOTIDE SEQUENCE</scope>
    <source>
        <strain evidence="8">KCTC 42651</strain>
    </source>
</reference>
<feature type="transmembrane region" description="Helical" evidence="7">
    <location>
        <begin position="198"/>
        <end position="217"/>
    </location>
</feature>
<keyword evidence="3 6" id="KW-0812">Transmembrane</keyword>
<evidence type="ECO:0000256" key="1">
    <source>
        <dbReference type="ARBA" id="ARBA00004141"/>
    </source>
</evidence>
<dbReference type="PANTHER" id="PTHR30477:SF24">
    <property type="entry name" value="IRON TRANSPORT SYSTEM MEMBRANE PROTEIN HI_0359-RELATED"/>
    <property type="match status" value="1"/>
</dbReference>
<protein>
    <submittedName>
        <fullName evidence="8">Membrane protein</fullName>
    </submittedName>
</protein>
<dbReference type="GO" id="GO:0071281">
    <property type="term" value="P:cellular response to iron ion"/>
    <property type="evidence" value="ECO:0007669"/>
    <property type="project" value="UniProtKB-ARBA"/>
</dbReference>
<proteinExistence type="inferred from homology"/>
<dbReference type="InterPro" id="IPR037294">
    <property type="entry name" value="ABC_BtuC-like"/>
</dbReference>
<accession>A0A918XXB1</accession>
<keyword evidence="5 7" id="KW-0472">Membrane</keyword>
<comment type="subcellular location">
    <subcellularLocation>
        <location evidence="6">Cell membrane</location>
        <topology evidence="6">Multi-pass membrane protein</topology>
    </subcellularLocation>
    <subcellularLocation>
        <location evidence="1">Membrane</location>
        <topology evidence="1">Multi-pass membrane protein</topology>
    </subcellularLocation>
</comment>